<dbReference type="Proteomes" id="UP000813672">
    <property type="component" value="Unassembled WGS sequence"/>
</dbReference>
<dbReference type="AlphaFoldDB" id="A0A9Q3ZMU0"/>
<evidence type="ECO:0000313" key="2">
    <source>
        <dbReference type="EMBL" id="MCE8537331.1"/>
    </source>
</evidence>
<sequence length="413" mass="44497">MICRKVVAKDQGGPALPQDHIDGVDPNRLRRISRWMEGHVRDGRLSGLAVQIARRGQVVFSERAGHADAATGRAVAPDTIWRIYSMTKPVTSLALLMLYEEGAFQLDQPVADFLPAFADPQVWTGEGHALTETEPARRQITIHDLLTHQAGIVYGDPHGNALEQALSAAGLDFDRGFATMAEAVEALAAFPLAFHPGARWFYGLSTDVLGHLIEVISGQTLGGFLKSRIFDPLGMTDTGFSVPEDKAGRLATLYDHAGGGYVPSASQDRCLAPVTLESGGGGLVSTMADYQRFATMLLQRGAYDGGRLLGRKTFDLMVSNQMGGDLASRGQAHFSETTFEGIGFGLGVSVMLDPVRARIVGSPGEFAWGGMASTAFWVDPVEEMTVILMTQLIPSSAHALRRQLRVLSYQALI</sequence>
<dbReference type="PANTHER" id="PTHR43283:SF3">
    <property type="entry name" value="BETA-LACTAMASE FAMILY PROTEIN (AFU_ORTHOLOGUE AFUA_5G07500)"/>
    <property type="match status" value="1"/>
</dbReference>
<feature type="domain" description="Beta-lactamase-related" evidence="1">
    <location>
        <begin position="33"/>
        <end position="401"/>
    </location>
</feature>
<dbReference type="InterPro" id="IPR012338">
    <property type="entry name" value="Beta-lactam/transpept-like"/>
</dbReference>
<dbReference type="InterPro" id="IPR001466">
    <property type="entry name" value="Beta-lactam-related"/>
</dbReference>
<dbReference type="EMBL" id="JAGQAF010000004">
    <property type="protein sequence ID" value="MCE8537331.1"/>
    <property type="molecule type" value="Genomic_DNA"/>
</dbReference>
<dbReference type="Gene3D" id="3.40.710.10">
    <property type="entry name" value="DD-peptidase/beta-lactamase superfamily"/>
    <property type="match status" value="1"/>
</dbReference>
<accession>A0A9Q3ZMU0</accession>
<dbReference type="SUPFAM" id="SSF56601">
    <property type="entry name" value="beta-lactamase/transpeptidase-like"/>
    <property type="match status" value="1"/>
</dbReference>
<comment type="caution">
    <text evidence="2">The sequence shown here is derived from an EMBL/GenBank/DDBJ whole genome shotgun (WGS) entry which is preliminary data.</text>
</comment>
<evidence type="ECO:0000259" key="1">
    <source>
        <dbReference type="Pfam" id="PF00144"/>
    </source>
</evidence>
<organism evidence="2 3">
    <name type="scientific">Ruegeria pomeroyi</name>
    <dbReference type="NCBI Taxonomy" id="89184"/>
    <lineage>
        <taxon>Bacteria</taxon>
        <taxon>Pseudomonadati</taxon>
        <taxon>Pseudomonadota</taxon>
        <taxon>Alphaproteobacteria</taxon>
        <taxon>Rhodobacterales</taxon>
        <taxon>Roseobacteraceae</taxon>
        <taxon>Ruegeria</taxon>
    </lineage>
</organism>
<protein>
    <submittedName>
        <fullName evidence="2">Beta-lactamase family protein</fullName>
    </submittedName>
</protein>
<name>A0A9Q3ZMU0_9RHOB</name>
<reference evidence="2" key="1">
    <citation type="journal article" date="2021" name="Environ. Microbiol.">
        <title>Cryptic niche differentiation of novel sediment ecotypes of Rugeria pomeroyi correlates with nitrate respiration.</title>
        <authorList>
            <person name="Lin X."/>
            <person name="McNichol J."/>
            <person name="Chu X."/>
            <person name="Qian Y."/>
            <person name="Luo H."/>
        </authorList>
    </citation>
    <scope>NUCLEOTIDE SEQUENCE</scope>
    <source>
        <strain evidence="2">SZCCDBB064</strain>
    </source>
</reference>
<evidence type="ECO:0000313" key="3">
    <source>
        <dbReference type="Proteomes" id="UP000813672"/>
    </source>
</evidence>
<proteinExistence type="predicted"/>
<dbReference type="InterPro" id="IPR050789">
    <property type="entry name" value="Diverse_Enzym_Activities"/>
</dbReference>
<gene>
    <name evidence="2" type="ORF">KBY27_07655</name>
</gene>
<dbReference type="Pfam" id="PF00144">
    <property type="entry name" value="Beta-lactamase"/>
    <property type="match status" value="1"/>
</dbReference>
<dbReference type="PANTHER" id="PTHR43283">
    <property type="entry name" value="BETA-LACTAMASE-RELATED"/>
    <property type="match status" value="1"/>
</dbReference>